<evidence type="ECO:0008006" key="7">
    <source>
        <dbReference type="Google" id="ProtNLM"/>
    </source>
</evidence>
<dbReference type="Gene3D" id="3.40.190.10">
    <property type="entry name" value="Periplasmic binding protein-like II"/>
    <property type="match status" value="1"/>
</dbReference>
<dbReference type="Pfam" id="PF01547">
    <property type="entry name" value="SBP_bac_1"/>
    <property type="match status" value="1"/>
</dbReference>
<evidence type="ECO:0000313" key="6">
    <source>
        <dbReference type="Proteomes" id="UP000194761"/>
    </source>
</evidence>
<dbReference type="PANTHER" id="PTHR43649">
    <property type="entry name" value="ARABINOSE-BINDING PROTEIN-RELATED"/>
    <property type="match status" value="1"/>
</dbReference>
<evidence type="ECO:0000256" key="3">
    <source>
        <dbReference type="ARBA" id="ARBA00022729"/>
    </source>
</evidence>
<dbReference type="SUPFAM" id="SSF53850">
    <property type="entry name" value="Periplasmic binding protein-like II"/>
    <property type="match status" value="1"/>
</dbReference>
<proteinExistence type="inferred from homology"/>
<comment type="similarity">
    <text evidence="1">Belongs to the bacterial solute-binding protein 1 family.</text>
</comment>
<keyword evidence="6" id="KW-1185">Reference proteome</keyword>
<dbReference type="PROSITE" id="PS51257">
    <property type="entry name" value="PROKAR_LIPOPROTEIN"/>
    <property type="match status" value="1"/>
</dbReference>
<evidence type="ECO:0000256" key="1">
    <source>
        <dbReference type="ARBA" id="ARBA00008520"/>
    </source>
</evidence>
<dbReference type="InterPro" id="IPR050490">
    <property type="entry name" value="Bact_solute-bd_prot1"/>
</dbReference>
<reference evidence="5 6" key="1">
    <citation type="submission" date="2017-05" db="EMBL/GenBank/DDBJ databases">
        <title>Biotechnological potential of actinobacteria isolated from South African environments.</title>
        <authorList>
            <person name="Le Roes-Hill M."/>
            <person name="Prins A."/>
            <person name="Durrell K.A."/>
        </authorList>
    </citation>
    <scope>NUCLEOTIDE SEQUENCE [LARGE SCALE GENOMIC DNA]</scope>
    <source>
        <strain evidence="5">M26</strain>
    </source>
</reference>
<sequence length="490" mass="52307">MNTPSTRRRRAAASVALLAAGVAAGGCGLLGTDKKADSDGAAGQGKVTITLAGPNQWNTSGSSFGPSWEALVDAFEKREPGIEVRTQVLPLDGFIQTITTQLAAGTAPELVFNQPPHKAHEVHALDAELDKPNPYVEGNQKWLDVFKKEYFGPGVSKAVSKESGKLEYIPFNLVAIGLFYNKDAFAKAGVDQPPATWEDFRSACKKLKSAGYDPVALDKGGLAPGWTWESISTQLLDKYYDKWNAFDATGKPGTAPTVTEKSISKAIKEGALTAAGTPEVAESLKLYKEFFDCGTPNWTGVADGGATVGHRDFVSGKAAMSWGTDFAVEALKSDAKFPIGTMPFPTITKATTPLSTDAPARYGASVGGTSYMVPSTVKGEKYAATIKFLQFMSSPAVKPWLDATGGLPAIEGVEPSPETAGLLQGEWGKPFRVTGLPGGPEGTSFRDVFDGYLLGKRPLDEELPDLQKWWDRGVEAGIKKNNWGEEDWAK</sequence>
<dbReference type="InterPro" id="IPR006061">
    <property type="entry name" value="SBP_1_CS"/>
</dbReference>
<dbReference type="PROSITE" id="PS01037">
    <property type="entry name" value="SBP_BACTERIAL_1"/>
    <property type="match status" value="1"/>
</dbReference>
<dbReference type="InterPro" id="IPR006059">
    <property type="entry name" value="SBP"/>
</dbReference>
<organism evidence="5 6">
    <name type="scientific">Streptosporangium minutum</name>
    <dbReference type="NCBI Taxonomy" id="569862"/>
    <lineage>
        <taxon>Bacteria</taxon>
        <taxon>Bacillati</taxon>
        <taxon>Actinomycetota</taxon>
        <taxon>Actinomycetes</taxon>
        <taxon>Streptosporangiales</taxon>
        <taxon>Streptosporangiaceae</taxon>
        <taxon>Streptosporangium</taxon>
    </lineage>
</organism>
<dbReference type="EMBL" id="NGFP01000087">
    <property type="protein sequence ID" value="OUC95169.1"/>
    <property type="molecule type" value="Genomic_DNA"/>
</dbReference>
<feature type="chain" id="PRO_5038989379" description="ABC transporter substrate-binding protein" evidence="4">
    <location>
        <begin position="26"/>
        <end position="490"/>
    </location>
</feature>
<dbReference type="RefSeq" id="WP_086574486.1">
    <property type="nucleotide sequence ID" value="NZ_NGFP01000087.1"/>
</dbReference>
<evidence type="ECO:0000313" key="5">
    <source>
        <dbReference type="EMBL" id="OUC95169.1"/>
    </source>
</evidence>
<comment type="caution">
    <text evidence="5">The sequence shown here is derived from an EMBL/GenBank/DDBJ whole genome shotgun (WGS) entry which is preliminary data.</text>
</comment>
<dbReference type="GO" id="GO:0055085">
    <property type="term" value="P:transmembrane transport"/>
    <property type="evidence" value="ECO:0007669"/>
    <property type="project" value="InterPro"/>
</dbReference>
<feature type="signal peptide" evidence="4">
    <location>
        <begin position="1"/>
        <end position="25"/>
    </location>
</feature>
<gene>
    <name evidence="5" type="ORF">CA984_19650</name>
</gene>
<keyword evidence="3 4" id="KW-0732">Signal</keyword>
<accession>A0A243RJV3</accession>
<protein>
    <recommendedName>
        <fullName evidence="7">ABC transporter substrate-binding protein</fullName>
    </recommendedName>
</protein>
<keyword evidence="2" id="KW-0813">Transport</keyword>
<dbReference type="PANTHER" id="PTHR43649:SF12">
    <property type="entry name" value="DIACETYLCHITOBIOSE BINDING PROTEIN DASA"/>
    <property type="match status" value="1"/>
</dbReference>
<name>A0A243RJV3_9ACTN</name>
<evidence type="ECO:0000256" key="4">
    <source>
        <dbReference type="SAM" id="SignalP"/>
    </source>
</evidence>
<dbReference type="Proteomes" id="UP000194761">
    <property type="component" value="Unassembled WGS sequence"/>
</dbReference>
<evidence type="ECO:0000256" key="2">
    <source>
        <dbReference type="ARBA" id="ARBA00022448"/>
    </source>
</evidence>
<dbReference type="AlphaFoldDB" id="A0A243RJV3"/>